<evidence type="ECO:0000313" key="4">
    <source>
        <dbReference type="Proteomes" id="UP000552615"/>
    </source>
</evidence>
<dbReference type="Gene3D" id="2.170.130.10">
    <property type="entry name" value="TonB-dependent receptor, plug domain"/>
    <property type="match status" value="1"/>
</dbReference>
<dbReference type="PROSITE" id="PS52016">
    <property type="entry name" value="TONB_DEPENDENT_REC_3"/>
    <property type="match status" value="1"/>
</dbReference>
<dbReference type="RefSeq" id="WP_169232737.1">
    <property type="nucleotide sequence ID" value="NZ_JABBGF010000005.1"/>
</dbReference>
<sequence>MENNHDIDKTFNEASKSLEEPVTFPGFDKVWAKVEEKLDQREERKHKRIPAWLPYGIAASLLIASGIFYFTSTKDNNTTIDESVIAKNTVGEKISSPQISEQIRKTDSVVKVNIQKQIVSSPAVKLARNETRKSPVASLMPPAYEIASASSFDKTVLEIREERAVMDSIKRNNIEEVIAMGIKKEKASMNALASSKKISDLNKIADTADYEYQDLTFGHREKLQEPEILSKKSSAKEYKPLASNSVKKTLLGEKQSAASLNGFTPGLSINSISGATGSGRVDISVGYQTNSKTGAEPLVLIDGAVSDIETLKKIAPSKIDNISVISKEKAGGLFDGKAKNGLIVVITKDISKTEKQRLKKLLEEKVSEK</sequence>
<keyword evidence="1" id="KW-1134">Transmembrane beta strand</keyword>
<comment type="subcellular location">
    <subcellularLocation>
        <location evidence="1">Cell outer membrane</location>
        <topology evidence="1">Multi-pass membrane protein</topology>
    </subcellularLocation>
</comment>
<gene>
    <name evidence="3" type="ORF">HHL20_19055</name>
</gene>
<dbReference type="InterPro" id="IPR037066">
    <property type="entry name" value="Plug_dom_sf"/>
</dbReference>
<evidence type="ECO:0000256" key="2">
    <source>
        <dbReference type="SAM" id="Phobius"/>
    </source>
</evidence>
<name>A0A7Y0FKK4_9FLAO</name>
<reference evidence="3 4" key="1">
    <citation type="submission" date="2020-04" db="EMBL/GenBank/DDBJ databases">
        <title>Chryseobacterium sp. RJ-7-14 sp. nov., isolated from Jeju soil.</title>
        <authorList>
            <person name="Dahal R.H."/>
            <person name="Chaudhary D.K."/>
        </authorList>
    </citation>
    <scope>NUCLEOTIDE SEQUENCE [LARGE SCALE GENOMIC DNA]</scope>
    <source>
        <strain evidence="3 4">RJ-7-14</strain>
    </source>
</reference>
<keyword evidence="1" id="KW-0998">Cell outer membrane</keyword>
<accession>A0A7Y0FKK4</accession>
<evidence type="ECO:0000313" key="3">
    <source>
        <dbReference type="EMBL" id="NML59425.1"/>
    </source>
</evidence>
<organism evidence="3 4">
    <name type="scientific">Chryseobacterium cheonjiense</name>
    <dbReference type="NCBI Taxonomy" id="2728845"/>
    <lineage>
        <taxon>Bacteria</taxon>
        <taxon>Pseudomonadati</taxon>
        <taxon>Bacteroidota</taxon>
        <taxon>Flavobacteriia</taxon>
        <taxon>Flavobacteriales</taxon>
        <taxon>Weeksellaceae</taxon>
        <taxon>Chryseobacterium group</taxon>
        <taxon>Chryseobacterium</taxon>
    </lineage>
</organism>
<comment type="similarity">
    <text evidence="1">Belongs to the TonB-dependent receptor family.</text>
</comment>
<dbReference type="GO" id="GO:0009279">
    <property type="term" value="C:cell outer membrane"/>
    <property type="evidence" value="ECO:0007669"/>
    <property type="project" value="UniProtKB-SubCell"/>
</dbReference>
<keyword evidence="1" id="KW-0813">Transport</keyword>
<proteinExistence type="inferred from homology"/>
<dbReference type="EMBL" id="JABBGF010000005">
    <property type="protein sequence ID" value="NML59425.1"/>
    <property type="molecule type" value="Genomic_DNA"/>
</dbReference>
<dbReference type="InterPro" id="IPR039426">
    <property type="entry name" value="TonB-dep_rcpt-like"/>
</dbReference>
<feature type="transmembrane region" description="Helical" evidence="2">
    <location>
        <begin position="51"/>
        <end position="70"/>
    </location>
</feature>
<evidence type="ECO:0000256" key="1">
    <source>
        <dbReference type="PROSITE-ProRule" id="PRU01360"/>
    </source>
</evidence>
<comment type="caution">
    <text evidence="3">The sequence shown here is derived from an EMBL/GenBank/DDBJ whole genome shotgun (WGS) entry which is preliminary data.</text>
</comment>
<dbReference type="Proteomes" id="UP000552615">
    <property type="component" value="Unassembled WGS sequence"/>
</dbReference>
<keyword evidence="2" id="KW-1133">Transmembrane helix</keyword>
<keyword evidence="1 2" id="KW-0472">Membrane</keyword>
<keyword evidence="1 2" id="KW-0812">Transmembrane</keyword>
<evidence type="ECO:0008006" key="5">
    <source>
        <dbReference type="Google" id="ProtNLM"/>
    </source>
</evidence>
<protein>
    <recommendedName>
        <fullName evidence="5">TonB-dependent receptor plug domain-containing protein</fullName>
    </recommendedName>
</protein>
<keyword evidence="4" id="KW-1185">Reference proteome</keyword>
<dbReference type="AlphaFoldDB" id="A0A7Y0FKK4"/>